<protein>
    <submittedName>
        <fullName evidence="1">Uncharacterized protein</fullName>
    </submittedName>
</protein>
<dbReference type="EMBL" id="MNYI01000072">
    <property type="protein sequence ID" value="OIP41720.1"/>
    <property type="molecule type" value="Genomic_DNA"/>
</dbReference>
<proteinExistence type="predicted"/>
<dbReference type="Gene3D" id="2.30.30.830">
    <property type="match status" value="1"/>
</dbReference>
<reference evidence="1 2" key="1">
    <citation type="journal article" date="2016" name="Environ. Microbiol.">
        <title>Genomic resolution of a cold subsurface aquifer community provides metabolic insights for novel microbes adapted to high CO concentrations.</title>
        <authorList>
            <person name="Probst A.J."/>
            <person name="Castelle C.J."/>
            <person name="Singh A."/>
            <person name="Brown C.T."/>
            <person name="Anantharaman K."/>
            <person name="Sharon I."/>
            <person name="Hug L.A."/>
            <person name="Burstein D."/>
            <person name="Emerson J.B."/>
            <person name="Thomas B.C."/>
            <person name="Banfield J.F."/>
        </authorList>
    </citation>
    <scope>NUCLEOTIDE SEQUENCE [LARGE SCALE GENOMIC DNA]</scope>
    <source>
        <strain evidence="1">CG2_30_40_21</strain>
    </source>
</reference>
<comment type="caution">
    <text evidence="1">The sequence shown here is derived from an EMBL/GenBank/DDBJ whole genome shotgun (WGS) entry which is preliminary data.</text>
</comment>
<dbReference type="STRING" id="1817895.AUJ95_02900"/>
<dbReference type="AlphaFoldDB" id="A0A1J5EGC6"/>
<name>A0A1J5EGC6_9BACT</name>
<dbReference type="Proteomes" id="UP000183085">
    <property type="component" value="Unassembled WGS sequence"/>
</dbReference>
<accession>A0A1J5EGC6</accession>
<organism evidence="1 2">
    <name type="scientific">Candidatus Desantisbacteria bacterium CG2_30_40_21</name>
    <dbReference type="NCBI Taxonomy" id="1817895"/>
    <lineage>
        <taxon>Bacteria</taxon>
        <taxon>Candidatus Desantisiibacteriota</taxon>
    </lineage>
</organism>
<evidence type="ECO:0000313" key="2">
    <source>
        <dbReference type="Proteomes" id="UP000183085"/>
    </source>
</evidence>
<gene>
    <name evidence="1" type="ORF">AUJ95_02900</name>
</gene>
<sequence length="167" mass="18592">MLNNMKLTNKILAVIISLLLLCCIILSFVPVHISGSKRQEIKTTGIKLPEALFVPAKKQEEYNMLSSGRLFGLMKQTPIAPLSGIERPLIIEEEKKPCPPEPTYVLQGVIHGEQGAIAVIRASNQAQNVFAKCGDTIDSYQITKITKDSLVLKKDGQEKIFYLEYPH</sequence>
<evidence type="ECO:0000313" key="1">
    <source>
        <dbReference type="EMBL" id="OIP41720.1"/>
    </source>
</evidence>